<dbReference type="AlphaFoldDB" id="A0ABD5WK49"/>
<name>A0ABD5WK49_9EURY</name>
<feature type="domain" description="Metallo-beta-lactamase" evidence="1">
    <location>
        <begin position="15"/>
        <end position="231"/>
    </location>
</feature>
<dbReference type="SMART" id="SM00849">
    <property type="entry name" value="Lactamase_B"/>
    <property type="match status" value="1"/>
</dbReference>
<dbReference type="InterPro" id="IPR036866">
    <property type="entry name" value="RibonucZ/Hydroxyglut_hydro"/>
</dbReference>
<dbReference type="PANTHER" id="PTHR23131:SF4">
    <property type="entry name" value="METALLO-BETA-LACTAMASE SUPERFAMILY POTEIN"/>
    <property type="match status" value="1"/>
</dbReference>
<comment type="caution">
    <text evidence="2">The sequence shown here is derived from an EMBL/GenBank/DDBJ whole genome shotgun (WGS) entry which is preliminary data.</text>
</comment>
<dbReference type="InterPro" id="IPR050662">
    <property type="entry name" value="Sec-metab_biosynth-thioest"/>
</dbReference>
<dbReference type="CDD" id="cd07725">
    <property type="entry name" value="TTHA1429-like_MBL-fold"/>
    <property type="match status" value="1"/>
</dbReference>
<gene>
    <name evidence="2" type="ORF">ACFQJ6_06125</name>
</gene>
<accession>A0ABD5WK49</accession>
<dbReference type="Gene3D" id="1.10.10.10">
    <property type="entry name" value="Winged helix-like DNA-binding domain superfamily/Winged helix DNA-binding domain"/>
    <property type="match status" value="1"/>
</dbReference>
<dbReference type="Pfam" id="PF00753">
    <property type="entry name" value="Lactamase_B"/>
    <property type="match status" value="1"/>
</dbReference>
<dbReference type="Proteomes" id="UP001596407">
    <property type="component" value="Unassembled WGS sequence"/>
</dbReference>
<protein>
    <submittedName>
        <fullName evidence="2">MBL fold metallo-hydrolase</fullName>
    </submittedName>
</protein>
<dbReference type="PANTHER" id="PTHR23131">
    <property type="entry name" value="ENDORIBONUCLEASE LACTB2"/>
    <property type="match status" value="1"/>
</dbReference>
<keyword evidence="3" id="KW-1185">Reference proteome</keyword>
<organism evidence="2 3">
    <name type="scientific">Halorussus caseinilyticus</name>
    <dbReference type="NCBI Taxonomy" id="3034025"/>
    <lineage>
        <taxon>Archaea</taxon>
        <taxon>Methanobacteriati</taxon>
        <taxon>Methanobacteriota</taxon>
        <taxon>Stenosarchaea group</taxon>
        <taxon>Halobacteria</taxon>
        <taxon>Halobacteriales</taxon>
        <taxon>Haladaptataceae</taxon>
        <taxon>Halorussus</taxon>
    </lineage>
</organism>
<evidence type="ECO:0000313" key="2">
    <source>
        <dbReference type="EMBL" id="MFC7079780.1"/>
    </source>
</evidence>
<reference evidence="2 3" key="1">
    <citation type="journal article" date="2019" name="Int. J. Syst. Evol. Microbiol.">
        <title>The Global Catalogue of Microorganisms (GCM) 10K type strain sequencing project: providing services to taxonomists for standard genome sequencing and annotation.</title>
        <authorList>
            <consortium name="The Broad Institute Genomics Platform"/>
            <consortium name="The Broad Institute Genome Sequencing Center for Infectious Disease"/>
            <person name="Wu L."/>
            <person name="Ma J."/>
        </authorList>
    </citation>
    <scope>NUCLEOTIDE SEQUENCE [LARGE SCALE GENOMIC DNA]</scope>
    <source>
        <strain evidence="2 3">DT72</strain>
    </source>
</reference>
<evidence type="ECO:0000313" key="3">
    <source>
        <dbReference type="Proteomes" id="UP001596407"/>
    </source>
</evidence>
<sequence length="318" mass="34663">MFTRLSIPTPFQIGPVNAYLAGRTLIDPGPGSEEAWAALLDGLEARGLGPTDVEQVLVTHPHPDHFGLASRLREAGARIVASPTTADVIADFEARLDYEQSYFVDFFERHGMARSTAETVTDLPESFLRVAPGVETDATLEDGETVEVADTTLTAEAVQGHAPGETIFTYETDDGEKEAVVGDHVLGDITPNPLLQPPIEEGGERPRVLPAFNRSLADLRGRDFDRLLPGHREEIENPDERIGEILDAHDERTENVRGIVADGPTTAVEVMNELFEDLPATEYFSGMSEAVGHLDVLDERGEVESREQGGVVVWEVAE</sequence>
<dbReference type="RefSeq" id="WP_276279132.1">
    <property type="nucleotide sequence ID" value="NZ_CP119809.1"/>
</dbReference>
<dbReference type="EMBL" id="JBHSZH010000005">
    <property type="protein sequence ID" value="MFC7079780.1"/>
    <property type="molecule type" value="Genomic_DNA"/>
</dbReference>
<dbReference type="Gene3D" id="3.60.15.10">
    <property type="entry name" value="Ribonuclease Z/Hydroxyacylglutathione hydrolase-like"/>
    <property type="match status" value="1"/>
</dbReference>
<dbReference type="GeneID" id="79303693"/>
<dbReference type="SUPFAM" id="SSF56281">
    <property type="entry name" value="Metallo-hydrolase/oxidoreductase"/>
    <property type="match status" value="1"/>
</dbReference>
<evidence type="ECO:0000259" key="1">
    <source>
        <dbReference type="SMART" id="SM00849"/>
    </source>
</evidence>
<dbReference type="InterPro" id="IPR036388">
    <property type="entry name" value="WH-like_DNA-bd_sf"/>
</dbReference>
<dbReference type="InterPro" id="IPR001279">
    <property type="entry name" value="Metallo-B-lactamas"/>
</dbReference>
<proteinExistence type="predicted"/>